<evidence type="ECO:0008006" key="3">
    <source>
        <dbReference type="Google" id="ProtNLM"/>
    </source>
</evidence>
<dbReference type="EMBL" id="CYXT01000017">
    <property type="protein sequence ID" value="CUN03557.1"/>
    <property type="molecule type" value="Genomic_DNA"/>
</dbReference>
<name>A0A173TNH8_ANAHA</name>
<reference evidence="1 2" key="1">
    <citation type="submission" date="2015-09" db="EMBL/GenBank/DDBJ databases">
        <authorList>
            <consortium name="Pathogen Informatics"/>
        </authorList>
    </citation>
    <scope>NUCLEOTIDE SEQUENCE [LARGE SCALE GENOMIC DNA]</scope>
    <source>
        <strain evidence="1 2">2789STDY5608868</strain>
    </source>
</reference>
<organism evidence="1 2">
    <name type="scientific">Anaerostipes hadrus</name>
    <dbReference type="NCBI Taxonomy" id="649756"/>
    <lineage>
        <taxon>Bacteria</taxon>
        <taxon>Bacillati</taxon>
        <taxon>Bacillota</taxon>
        <taxon>Clostridia</taxon>
        <taxon>Lachnospirales</taxon>
        <taxon>Lachnospiraceae</taxon>
        <taxon>Anaerostipes</taxon>
    </lineage>
</organism>
<proteinExistence type="predicted"/>
<dbReference type="Proteomes" id="UP000095598">
    <property type="component" value="Unassembled WGS sequence"/>
</dbReference>
<sequence length="199" mass="22981">MRRSKLKFKATVICPKCGKTLVTESAYRDYPLQCLNCDEDFYFMEVNGDEYNTSVFLPLDKEDPRIQELQEAGNLIKMKDDLFMVSFHDFRLLEACGWLKDHVDIHLENLLESGEKIQKYVFAEDPCLTFGCIIDEDAEFTADALEDTLHRLIDEGASRYKIYELTRMIHEDGNEALINQDDAIPVDLGYYITGNITLI</sequence>
<accession>A0A173TNH8</accession>
<gene>
    <name evidence="1" type="ORF">ERS852425_02193</name>
</gene>
<evidence type="ECO:0000313" key="2">
    <source>
        <dbReference type="Proteomes" id="UP000095598"/>
    </source>
</evidence>
<evidence type="ECO:0000313" key="1">
    <source>
        <dbReference type="EMBL" id="CUN03557.1"/>
    </source>
</evidence>
<dbReference type="AlphaFoldDB" id="A0A173TNH8"/>
<dbReference type="RefSeq" id="WP_055259040.1">
    <property type="nucleotide sequence ID" value="NZ_CYXT01000017.1"/>
</dbReference>
<protein>
    <recommendedName>
        <fullName evidence="3">Antirestriction protein (ArdA)</fullName>
    </recommendedName>
</protein>